<organism evidence="1 2">
    <name type="scientific">Seminavis robusta</name>
    <dbReference type="NCBI Taxonomy" id="568900"/>
    <lineage>
        <taxon>Eukaryota</taxon>
        <taxon>Sar</taxon>
        <taxon>Stramenopiles</taxon>
        <taxon>Ochrophyta</taxon>
        <taxon>Bacillariophyta</taxon>
        <taxon>Bacillariophyceae</taxon>
        <taxon>Bacillariophycidae</taxon>
        <taxon>Naviculales</taxon>
        <taxon>Naviculaceae</taxon>
        <taxon>Seminavis</taxon>
    </lineage>
</organism>
<evidence type="ECO:0000313" key="1">
    <source>
        <dbReference type="EMBL" id="CAB9513071.1"/>
    </source>
</evidence>
<keyword evidence="2" id="KW-1185">Reference proteome</keyword>
<dbReference type="AlphaFoldDB" id="A0A9N8HGC5"/>
<dbReference type="Proteomes" id="UP001153069">
    <property type="component" value="Unassembled WGS sequence"/>
</dbReference>
<reference evidence="1" key="1">
    <citation type="submission" date="2020-06" db="EMBL/GenBank/DDBJ databases">
        <authorList>
            <consortium name="Plant Systems Biology data submission"/>
        </authorList>
    </citation>
    <scope>NUCLEOTIDE SEQUENCE</scope>
    <source>
        <strain evidence="1">D6</strain>
    </source>
</reference>
<proteinExistence type="predicted"/>
<accession>A0A9N8HGC5</accession>
<dbReference type="EMBL" id="CAICTM010000568">
    <property type="protein sequence ID" value="CAB9513071.1"/>
    <property type="molecule type" value="Genomic_DNA"/>
</dbReference>
<comment type="caution">
    <text evidence="1">The sequence shown here is derived from an EMBL/GenBank/DDBJ whole genome shotgun (WGS) entry which is preliminary data.</text>
</comment>
<gene>
    <name evidence="1" type="ORF">SEMRO_569_G168410.1</name>
</gene>
<name>A0A9N8HGC5_9STRA</name>
<evidence type="ECO:0000313" key="2">
    <source>
        <dbReference type="Proteomes" id="UP001153069"/>
    </source>
</evidence>
<protein>
    <submittedName>
        <fullName evidence="1">Uncharacterized protein</fullName>
    </submittedName>
</protein>
<sequence>MDEPDDESVLVKSFNAFSVDGVMVALDMVGYVDTGEEDGLLPSWAAPLLMLLQTPDEARGPANICIPAHVSGDSISLVGTTVDVTFVGGAKFESAPRDGEFADMSALGLTGSPLLDGALAMPAGDGA</sequence>